<evidence type="ECO:0000256" key="11">
    <source>
        <dbReference type="PROSITE-ProRule" id="PRU10141"/>
    </source>
</evidence>
<dbReference type="GO" id="GO:0031032">
    <property type="term" value="P:actomyosin structure organization"/>
    <property type="evidence" value="ECO:0007669"/>
    <property type="project" value="TreeGrafter"/>
</dbReference>
<dbReference type="PROSITE" id="PS00108">
    <property type="entry name" value="PROTEIN_KINASE_ST"/>
    <property type="match status" value="1"/>
</dbReference>
<feature type="coiled-coil region" evidence="12">
    <location>
        <begin position="1131"/>
        <end position="1216"/>
    </location>
</feature>
<dbReference type="InterPro" id="IPR000961">
    <property type="entry name" value="AGC-kinase_C"/>
</dbReference>
<comment type="caution">
    <text evidence="16">The sequence shown here is derived from an EMBL/GenBank/DDBJ whole genome shotgun (WGS) entry which is preliminary data.</text>
</comment>
<proteinExistence type="predicted"/>
<dbReference type="GO" id="GO:0005737">
    <property type="term" value="C:cytoplasm"/>
    <property type="evidence" value="ECO:0007669"/>
    <property type="project" value="TreeGrafter"/>
</dbReference>
<evidence type="ECO:0000256" key="2">
    <source>
        <dbReference type="ARBA" id="ARBA00022527"/>
    </source>
</evidence>
<evidence type="ECO:0000259" key="14">
    <source>
        <dbReference type="PROSITE" id="PS50081"/>
    </source>
</evidence>
<dbReference type="PROSITE" id="PS50081">
    <property type="entry name" value="ZF_DAG_PE_2"/>
    <property type="match status" value="1"/>
</dbReference>
<dbReference type="FunFam" id="1.10.510.10:FF:000751">
    <property type="entry name" value="Non-specific serine/threonine protein kinase"/>
    <property type="match status" value="1"/>
</dbReference>
<feature type="coiled-coil region" evidence="12">
    <location>
        <begin position="479"/>
        <end position="534"/>
    </location>
</feature>
<comment type="catalytic activity">
    <reaction evidence="10">
        <text>L-seryl-[protein] + ATP = O-phospho-L-seryl-[protein] + ADP + H(+)</text>
        <dbReference type="Rhea" id="RHEA:17989"/>
        <dbReference type="Rhea" id="RHEA-COMP:9863"/>
        <dbReference type="Rhea" id="RHEA-COMP:11604"/>
        <dbReference type="ChEBI" id="CHEBI:15378"/>
        <dbReference type="ChEBI" id="CHEBI:29999"/>
        <dbReference type="ChEBI" id="CHEBI:30616"/>
        <dbReference type="ChEBI" id="CHEBI:83421"/>
        <dbReference type="ChEBI" id="CHEBI:456216"/>
        <dbReference type="EC" id="2.7.11.1"/>
    </reaction>
</comment>
<evidence type="ECO:0000256" key="9">
    <source>
        <dbReference type="ARBA" id="ARBA00047899"/>
    </source>
</evidence>
<dbReference type="PANTHER" id="PTHR22988:SF71">
    <property type="entry name" value="CITRON RHO-INTERACTING KINASE"/>
    <property type="match status" value="1"/>
</dbReference>
<dbReference type="SUPFAM" id="SSF56112">
    <property type="entry name" value="Protein kinase-like (PK-like)"/>
    <property type="match status" value="1"/>
</dbReference>
<feature type="coiled-coil region" evidence="12">
    <location>
        <begin position="908"/>
        <end position="1105"/>
    </location>
</feature>
<dbReference type="InterPro" id="IPR017441">
    <property type="entry name" value="Protein_kinase_ATP_BS"/>
</dbReference>
<dbReference type="SMART" id="SM00133">
    <property type="entry name" value="S_TK_X"/>
    <property type="match status" value="1"/>
</dbReference>
<gene>
    <name evidence="16" type="ORF">LOD99_4612</name>
</gene>
<keyword evidence="6 16" id="KW-0418">Kinase</keyword>
<evidence type="ECO:0000256" key="6">
    <source>
        <dbReference type="ARBA" id="ARBA00022777"/>
    </source>
</evidence>
<keyword evidence="7 11" id="KW-0067">ATP-binding</keyword>
<dbReference type="SMART" id="SM00220">
    <property type="entry name" value="S_TKc"/>
    <property type="match status" value="1"/>
</dbReference>
<keyword evidence="3" id="KW-0597">Phosphoprotein</keyword>
<comment type="catalytic activity">
    <reaction evidence="9">
        <text>L-threonyl-[protein] + ATP = O-phospho-L-threonyl-[protein] + ADP + H(+)</text>
        <dbReference type="Rhea" id="RHEA:46608"/>
        <dbReference type="Rhea" id="RHEA-COMP:11060"/>
        <dbReference type="Rhea" id="RHEA-COMP:11605"/>
        <dbReference type="ChEBI" id="CHEBI:15378"/>
        <dbReference type="ChEBI" id="CHEBI:30013"/>
        <dbReference type="ChEBI" id="CHEBI:30616"/>
        <dbReference type="ChEBI" id="CHEBI:61977"/>
        <dbReference type="ChEBI" id="CHEBI:456216"/>
        <dbReference type="EC" id="2.7.11.1"/>
    </reaction>
</comment>
<evidence type="ECO:0000256" key="12">
    <source>
        <dbReference type="SAM" id="Coils"/>
    </source>
</evidence>
<dbReference type="GO" id="GO:0004674">
    <property type="term" value="F:protein serine/threonine kinase activity"/>
    <property type="evidence" value="ECO:0007669"/>
    <property type="project" value="UniProtKB-KW"/>
</dbReference>
<dbReference type="InterPro" id="IPR011009">
    <property type="entry name" value="Kinase-like_dom_sf"/>
</dbReference>
<accession>A0AAV7JSV1</accession>
<feature type="coiled-coil region" evidence="12">
    <location>
        <begin position="1304"/>
        <end position="1355"/>
    </location>
</feature>
<dbReference type="EC" id="2.7.11.1" evidence="1"/>
<sequence length="2339" mass="269448">MPLEEFDHQHNVEIASRLSFLREILLNQGLTSLGEDSRVDLNAARDLNDTRHNCRCGSVVSIGSFESLLDTLFTVFSEDRLNTYREDNVLFTLADRYADEIKLLKQLYPATDDFISKDVIGIGQFGEVKVVQEKHTGEIYAMKTLRKSQLFQLGPSVACFKEERDVMVRAQKSPWVARLVYSFQDSRNLYLIMKFYAGGDLLNVLEQFDPMKEYMARFYLSEISTAIHFVHEMGYIHRDVKPENVLVDVSGHIKLADFGSAAALTEDGRIMGQIPFPVGTPEYVAPEVLSVLEHSGSKSCLYGRECDWWSLGVLAYEMLVGRTPFESGSRIETHANIQNYKKSLVFPSNPELCKEAVDLISSMCTGITDRIGYSELTRHGFFNGIDWDELLTTEPPYIPKVKGPDDVSNFDSCDRSIISTKDCEFELSTSRKKLANPENELCFVGYSYLPFGSSHADELRREDVTSFTLSKPSQGWSDIDELRNQLKYRERELDVSIEEKGIMEKESDIMREQVKELRSKLEFERNDRVSLEERTLQLLEDVREGSRKVTEIREADTAQRVGREQEIVLRQISQEKELAMQRARRLEEELMMKNSIWDEQANEVNEMKKKLMQARVEANNSSEKFNKLAEEAHAHLMQKKREIEMKDFALEEAEEMIKLAQQKVIDTDKQLCHEIELKEASQSRLVHLTAKIKEMEEQIELDKLNQKANDDKSISDKEREKIQDLEQELLDTTRSKEDLESSEFMKDTQIQQMEQELIEVLAEKDHIQEELELISSDFDLKEKEYVTQREIISQLEQELSTAKIQLQRYEEDTASRLEYRHKETLMTSMHEDGAQSDTEIVGITDHNKQIKLQYSKQISNLRAELDKEVKEHTQAREKFSEHNRVTKKRLQDLDRALEHQKSKFACNETNHKKTMDTLEKRNIDLQNQSNRSMGKVADMRRVQTSLEREIQQMKKQEVYKEELRSKLSSANLQEKIKQSDQEINRLNTALVDVTKLNKDYEDSVRSLQTELRNLRTNSLRTESQLQQANQKLKVDKVDIENLCAKLNSLEENPSRNDQTEATNNMNMQSQIDDLKSKLTQETQRLRISEQELQDTNRTLQRAQNLYQVEIDSWKKLHEEENRKYVGTTDKNREIEGLLQMKEEEIQQLQRKEISIANQMLELKQQLREANGLVRQESNKDHANQLSQELAYEKASKEEVKIRLNELKERDEAQSLEIITLKKKMDEVIKSNSQLSSLRTEYRALKDSELESSKHLNELKNEIEENWKVRQNFDKMKLELVVIRSSLESKSDEILILQQTDLVKAFEIEKLQEKLQLKLEEIENARDEVRKVNLEIKEAEQQMSELRTATSKHELQSVQWTGERAKLNDVISTHKNEAGRVVTELMRTRDEVKKLQMVVRQLEKGSLSEPERVLDLEDEISSNKLRLEELEDVRDKFNKAKIEAENHTRIVNALREDNSMKEGEISKLTDDKLGVEERNKTLALQLDLQFQELQKAKDEATCARFQVQQLKATKHKLTVDLGTANKRIVDKDSDEVNHNLEEKSYKEREFRMETQLQQQAKLIDYLTDGKSDGARWSNKLKKKEFELNKSKAVKPTQILYPPKTNGSDSGITSMESDIDRATPVDPEFDIPHSAHVVSQPNPFTFEGADEFEDHPRHHGGVFDKVKKTLSGRRFETPTAMTGSRQLNSKSLKNVTIQRMDSDKLSPTSLQSTNTYSLSSCSETEGAAKRSKDADECDHIASPPKKICSEFQEPAARLLPKHFFSSKICKSGVICDDCALPIKFGERKEKCAFCRAVVHPKCSSHYDRVSQCQSKLPSLAKSLSVDTSTIGPQPSCDWFRVLFWPCPRQCWEKYFIILADDAILLYQQQPSIPNRSEATRILKLGPYDEAIVSVNSEFIRKRLSAFSNTQYSCTLALILKKEGQPITDSSEGVYLQAPSTEKKFMWIDLLTGTINELEKNRNKRPPFVMEVIYRGPFLVQQYFFSGLHIKEHNFVLLAEHTAIFAMSMPTFINPWSEPIKLEISQSIAPIYTIKLFAEMGMIVLIAGKERQIYTTLLEPMIEFVGGLFRDKKKATPKFIPIPNSTGCHIIEVGKITEIPFMCSFHQDLKGTGNRIMSHYNQPSNHTKCPLQLCDERPLAQCASILVTPGKFLIGSHVILCYNPIKKFIRESQISMHNNAMKKTRTLRNPIEMVPLPSGVEYLLVYSDIGVVISRAGGGMYVKEEALLWESTPTHAWIDNGILFVLSSKNVAVYRFVNDKLPMNPTYYKLCSNTGQFLCYIPFNKSMLYTSSEGDSTFIFSCEFLFHNLIKRTGSAKSAKPGNSNMTRQKTTSLIDMTESIL</sequence>
<feature type="domain" description="AGC-kinase C-terminal" evidence="15">
    <location>
        <begin position="383"/>
        <end position="458"/>
    </location>
</feature>
<dbReference type="InterPro" id="IPR000719">
    <property type="entry name" value="Prot_kinase_dom"/>
</dbReference>
<dbReference type="PROSITE" id="PS00107">
    <property type="entry name" value="PROTEIN_KINASE_ATP"/>
    <property type="match status" value="1"/>
</dbReference>
<dbReference type="PROSITE" id="PS51285">
    <property type="entry name" value="AGC_KINASE_CTER"/>
    <property type="match status" value="1"/>
</dbReference>
<evidence type="ECO:0000256" key="4">
    <source>
        <dbReference type="ARBA" id="ARBA00022679"/>
    </source>
</evidence>
<protein>
    <recommendedName>
        <fullName evidence="1">non-specific serine/threonine protein kinase</fullName>
        <ecNumber evidence="1">2.7.11.1</ecNumber>
    </recommendedName>
</protein>
<evidence type="ECO:0000313" key="16">
    <source>
        <dbReference type="EMBL" id="KAI6652067.1"/>
    </source>
</evidence>
<keyword evidence="17" id="KW-1185">Reference proteome</keyword>
<dbReference type="Gene3D" id="1.10.510.10">
    <property type="entry name" value="Transferase(Phosphotransferase) domain 1"/>
    <property type="match status" value="1"/>
</dbReference>
<keyword evidence="8 12" id="KW-0175">Coiled coil</keyword>
<keyword evidence="4" id="KW-0808">Transferase</keyword>
<evidence type="ECO:0000256" key="8">
    <source>
        <dbReference type="ARBA" id="ARBA00023054"/>
    </source>
</evidence>
<keyword evidence="2" id="KW-0723">Serine/threonine-protein kinase</keyword>
<keyword evidence="5 11" id="KW-0547">Nucleotide-binding</keyword>
<evidence type="ECO:0000259" key="15">
    <source>
        <dbReference type="PROSITE" id="PS51285"/>
    </source>
</evidence>
<feature type="coiled-coil region" evidence="12">
    <location>
        <begin position="569"/>
        <end position="812"/>
    </location>
</feature>
<evidence type="ECO:0000313" key="17">
    <source>
        <dbReference type="Proteomes" id="UP001165289"/>
    </source>
</evidence>
<dbReference type="PROSITE" id="PS00479">
    <property type="entry name" value="ZF_DAG_PE_1"/>
    <property type="match status" value="1"/>
</dbReference>
<evidence type="ECO:0000256" key="1">
    <source>
        <dbReference type="ARBA" id="ARBA00012513"/>
    </source>
</evidence>
<dbReference type="EMBL" id="JAKMXF010000300">
    <property type="protein sequence ID" value="KAI6652067.1"/>
    <property type="molecule type" value="Genomic_DNA"/>
</dbReference>
<dbReference type="Pfam" id="PF00069">
    <property type="entry name" value="Pkinase"/>
    <property type="match status" value="1"/>
</dbReference>
<feature type="coiled-coil region" evidence="12">
    <location>
        <begin position="851"/>
        <end position="882"/>
    </location>
</feature>
<dbReference type="PANTHER" id="PTHR22988">
    <property type="entry name" value="MYOTONIC DYSTROPHY S/T KINASE-RELATED"/>
    <property type="match status" value="1"/>
</dbReference>
<dbReference type="InterPro" id="IPR002219">
    <property type="entry name" value="PKC_DAG/PE"/>
</dbReference>
<evidence type="ECO:0000256" key="7">
    <source>
        <dbReference type="ARBA" id="ARBA00022840"/>
    </source>
</evidence>
<dbReference type="GO" id="GO:0005524">
    <property type="term" value="F:ATP binding"/>
    <property type="evidence" value="ECO:0007669"/>
    <property type="project" value="UniProtKB-UniRule"/>
</dbReference>
<dbReference type="GO" id="GO:0005856">
    <property type="term" value="C:cytoskeleton"/>
    <property type="evidence" value="ECO:0007669"/>
    <property type="project" value="TreeGrafter"/>
</dbReference>
<dbReference type="Proteomes" id="UP001165289">
    <property type="component" value="Unassembled WGS sequence"/>
</dbReference>
<evidence type="ECO:0000259" key="13">
    <source>
        <dbReference type="PROSITE" id="PS50011"/>
    </source>
</evidence>
<feature type="domain" description="Protein kinase" evidence="13">
    <location>
        <begin position="114"/>
        <end position="382"/>
    </location>
</feature>
<evidence type="ECO:0000256" key="5">
    <source>
        <dbReference type="ARBA" id="ARBA00022741"/>
    </source>
</evidence>
<feature type="coiled-coil region" evidence="12">
    <location>
        <begin position="1384"/>
        <end position="1512"/>
    </location>
</feature>
<evidence type="ECO:0000256" key="10">
    <source>
        <dbReference type="ARBA" id="ARBA00048679"/>
    </source>
</evidence>
<dbReference type="PROSITE" id="PS50011">
    <property type="entry name" value="PROTEIN_KINASE_DOM"/>
    <property type="match status" value="1"/>
</dbReference>
<dbReference type="InterPro" id="IPR050839">
    <property type="entry name" value="Rho-assoc_Ser/Thr_Kinase"/>
</dbReference>
<dbReference type="InterPro" id="IPR008271">
    <property type="entry name" value="Ser/Thr_kinase_AS"/>
</dbReference>
<evidence type="ECO:0000256" key="3">
    <source>
        <dbReference type="ARBA" id="ARBA00022553"/>
    </source>
</evidence>
<feature type="binding site" evidence="11">
    <location>
        <position position="143"/>
    </location>
    <ligand>
        <name>ATP</name>
        <dbReference type="ChEBI" id="CHEBI:30616"/>
    </ligand>
</feature>
<name>A0AAV7JSV1_9METZ</name>
<organism evidence="16 17">
    <name type="scientific">Oopsacas minuta</name>
    <dbReference type="NCBI Taxonomy" id="111878"/>
    <lineage>
        <taxon>Eukaryota</taxon>
        <taxon>Metazoa</taxon>
        <taxon>Porifera</taxon>
        <taxon>Hexactinellida</taxon>
        <taxon>Hexasterophora</taxon>
        <taxon>Lyssacinosida</taxon>
        <taxon>Leucopsacidae</taxon>
        <taxon>Oopsacas</taxon>
    </lineage>
</organism>
<feature type="domain" description="Phorbol-ester/DAG-type" evidence="14">
    <location>
        <begin position="1759"/>
        <end position="1810"/>
    </location>
</feature>
<reference evidence="16 17" key="1">
    <citation type="journal article" date="2023" name="BMC Biol.">
        <title>The compact genome of the sponge Oopsacas minuta (Hexactinellida) is lacking key metazoan core genes.</title>
        <authorList>
            <person name="Santini S."/>
            <person name="Schenkelaars Q."/>
            <person name="Jourda C."/>
            <person name="Duchesne M."/>
            <person name="Belahbib H."/>
            <person name="Rocher C."/>
            <person name="Selva M."/>
            <person name="Riesgo A."/>
            <person name="Vervoort M."/>
            <person name="Leys S.P."/>
            <person name="Kodjabachian L."/>
            <person name="Le Bivic A."/>
            <person name="Borchiellini C."/>
            <person name="Claverie J.M."/>
            <person name="Renard E."/>
        </authorList>
    </citation>
    <scope>NUCLEOTIDE SEQUENCE [LARGE SCALE GENOMIC DNA]</scope>
    <source>
        <strain evidence="16">SPO-2</strain>
    </source>
</reference>
<dbReference type="Gene3D" id="3.30.200.20">
    <property type="entry name" value="Phosphorylase Kinase, domain 1"/>
    <property type="match status" value="1"/>
</dbReference>